<dbReference type="PANTHER" id="PTHR43156">
    <property type="entry name" value="STAGE II SPORULATION PROTEIN E-RELATED"/>
    <property type="match status" value="1"/>
</dbReference>
<dbReference type="InterPro" id="IPR052016">
    <property type="entry name" value="Bact_Sigma-Reg"/>
</dbReference>
<keyword evidence="4" id="KW-1185">Reference proteome</keyword>
<dbReference type="Pfam" id="PF07228">
    <property type="entry name" value="SpoIIE"/>
    <property type="match status" value="1"/>
</dbReference>
<feature type="domain" description="PPM-type phosphatase" evidence="2">
    <location>
        <begin position="159"/>
        <end position="373"/>
    </location>
</feature>
<dbReference type="Gene3D" id="3.60.40.10">
    <property type="entry name" value="PPM-type phosphatase domain"/>
    <property type="match status" value="1"/>
</dbReference>
<dbReference type="EMBL" id="BONC01000066">
    <property type="protein sequence ID" value="GIF60401.1"/>
    <property type="molecule type" value="Genomic_DNA"/>
</dbReference>
<evidence type="ECO:0000256" key="1">
    <source>
        <dbReference type="ARBA" id="ARBA00022801"/>
    </source>
</evidence>
<evidence type="ECO:0000259" key="2">
    <source>
        <dbReference type="SMART" id="SM00331"/>
    </source>
</evidence>
<dbReference type="InterPro" id="IPR036457">
    <property type="entry name" value="PPM-type-like_dom_sf"/>
</dbReference>
<protein>
    <submittedName>
        <fullName evidence="3">Phosphatase</fullName>
    </submittedName>
</protein>
<proteinExistence type="predicted"/>
<organism evidence="3 4">
    <name type="scientific">Asanoa iriomotensis</name>
    <dbReference type="NCBI Taxonomy" id="234613"/>
    <lineage>
        <taxon>Bacteria</taxon>
        <taxon>Bacillati</taxon>
        <taxon>Actinomycetota</taxon>
        <taxon>Actinomycetes</taxon>
        <taxon>Micromonosporales</taxon>
        <taxon>Micromonosporaceae</taxon>
        <taxon>Asanoa</taxon>
    </lineage>
</organism>
<reference evidence="3 4" key="1">
    <citation type="submission" date="2021-01" db="EMBL/GenBank/DDBJ databases">
        <title>Whole genome shotgun sequence of Asanoa iriomotensis NBRC 100142.</title>
        <authorList>
            <person name="Komaki H."/>
            <person name="Tamura T."/>
        </authorList>
    </citation>
    <scope>NUCLEOTIDE SEQUENCE [LARGE SCALE GENOMIC DNA]</scope>
    <source>
        <strain evidence="3 4">NBRC 100142</strain>
    </source>
</reference>
<dbReference type="SMART" id="SM00331">
    <property type="entry name" value="PP2C_SIG"/>
    <property type="match status" value="1"/>
</dbReference>
<comment type="caution">
    <text evidence="3">The sequence shown here is derived from an EMBL/GenBank/DDBJ whole genome shotgun (WGS) entry which is preliminary data.</text>
</comment>
<dbReference type="PANTHER" id="PTHR43156:SF2">
    <property type="entry name" value="STAGE II SPORULATION PROTEIN E"/>
    <property type="match status" value="1"/>
</dbReference>
<name>A0ABQ4CD61_9ACTN</name>
<evidence type="ECO:0000313" key="4">
    <source>
        <dbReference type="Proteomes" id="UP000624325"/>
    </source>
</evidence>
<gene>
    <name evidence="3" type="ORF">Air01nite_64960</name>
</gene>
<dbReference type="RefSeq" id="WP_203707212.1">
    <property type="nucleotide sequence ID" value="NZ_BAAALU010000008.1"/>
</dbReference>
<evidence type="ECO:0000313" key="3">
    <source>
        <dbReference type="EMBL" id="GIF60401.1"/>
    </source>
</evidence>
<dbReference type="Proteomes" id="UP000624325">
    <property type="component" value="Unassembled WGS sequence"/>
</dbReference>
<accession>A0ABQ4CD61</accession>
<dbReference type="InterPro" id="IPR001932">
    <property type="entry name" value="PPM-type_phosphatase-like_dom"/>
</dbReference>
<keyword evidence="1" id="KW-0378">Hydrolase</keyword>
<dbReference type="SUPFAM" id="SSF81606">
    <property type="entry name" value="PP2C-like"/>
    <property type="match status" value="1"/>
</dbReference>
<sequence length="381" mass="41455">MSQRLVDAKRALSRAEADALVERLADELSQHYGITEVELFLVDYRLAALLPLSGGDQVTKPGHPAWRSFDHQSEAMVDDVLFLPVTMRGNRLGVLRLAPVPDDDDEARGELADLATYLAHEVEAVRYSTDRYVMAARTRRLTLAAEMQWELLPGRSRHRPSFALAGQLEPAYAVRGDSFDWADDGHRLWMSAVNGSGEGIAAATLTSMATFALRNARRGGLPLADQAALADQAIYAHYRGDQSLAALLLDVDLATGIVTAVDAGSPQLLLLRGDEVSDVELEAQLPLGMFDGTIYRPQTFELEVGDRLFVVSDGVYEAANEAGGLYGETALTRFIRRSGRQAPLDAVRALLGELRAHVASDLADDAVVVCLDWTGPKVESQ</sequence>